<accession>A0A8J7DUV8</accession>
<dbReference type="RefSeq" id="WP_194027836.1">
    <property type="nucleotide sequence ID" value="NZ_JADEWZ010000003.1"/>
</dbReference>
<dbReference type="SUPFAM" id="SSF103025">
    <property type="entry name" value="Folate-binding domain"/>
    <property type="match status" value="1"/>
</dbReference>
<dbReference type="Pfam" id="PF01571">
    <property type="entry name" value="GCV_T"/>
    <property type="match status" value="1"/>
</dbReference>
<protein>
    <submittedName>
        <fullName evidence="4">Folate-binding protein YgfZ</fullName>
    </submittedName>
</protein>
<reference evidence="4" key="1">
    <citation type="submission" date="2020-10" db="EMBL/GenBank/DDBJ databases">
        <authorList>
            <person name="Castelo-Branco R."/>
            <person name="Eusebio N."/>
            <person name="Adriana R."/>
            <person name="Vieira A."/>
            <person name="Brugerolle De Fraissinette N."/>
            <person name="Rezende De Castro R."/>
            <person name="Schneider M.P."/>
            <person name="Vasconcelos V."/>
            <person name="Leao P.N."/>
        </authorList>
    </citation>
    <scope>NUCLEOTIDE SEQUENCE</scope>
    <source>
        <strain evidence="4">LEGE 07157</strain>
    </source>
</reference>
<dbReference type="InterPro" id="IPR017703">
    <property type="entry name" value="YgfZ/GCV_T_CS"/>
</dbReference>
<sequence>MNQELRQLQIQVGATFDPDATVPSSFGNDKDALRALQDSAVLCDRAHWGLIEVRDRDRLQFLHNQTTNDLKSLQPGQGDDTVFVTSTARTIDLATVYVTEDSVLLLVSPEQTQPLLDWLDRYLFPMDRVKLKDLSEEFAIFSLMGAKSAELLASMGVGEIPQQPEGSHQLVQLENMEVRIAVGSGLALPGYTLLIPEDRAATLWNRAIEAGAVPMGDRVWEQLRVQQGRPARDRELTDNYNPLEAGLWQAISFTKGCYIGQETIARLNTYKGVKQRLWGIRLAAPVPPGTTITLDERKVGTLTSHSETEEGAFGLGYVRTQAGGAGLKVKVGEVDGELVAVPFLTHEYYVPPIKE</sequence>
<proteinExistence type="predicted"/>
<dbReference type="PIRSF" id="PIRSF006487">
    <property type="entry name" value="GcvT"/>
    <property type="match status" value="1"/>
</dbReference>
<gene>
    <name evidence="4" type="ORF">IQ249_02405</name>
</gene>
<dbReference type="EMBL" id="JADEWZ010000003">
    <property type="protein sequence ID" value="MBE9114740.1"/>
    <property type="molecule type" value="Genomic_DNA"/>
</dbReference>
<comment type="caution">
    <text evidence="4">The sequence shown here is derived from an EMBL/GenBank/DDBJ whole genome shotgun (WGS) entry which is preliminary data.</text>
</comment>
<dbReference type="Gene3D" id="3.30.1360.120">
    <property type="entry name" value="Probable tRNA modification gtpase trme, domain 1"/>
    <property type="match status" value="1"/>
</dbReference>
<feature type="domain" description="CAF17 C-terminal" evidence="3">
    <location>
        <begin position="275"/>
        <end position="329"/>
    </location>
</feature>
<dbReference type="PANTHER" id="PTHR43757">
    <property type="entry name" value="AMINOMETHYLTRANSFERASE"/>
    <property type="match status" value="1"/>
</dbReference>
<evidence type="ECO:0000313" key="4">
    <source>
        <dbReference type="EMBL" id="MBE9114740.1"/>
    </source>
</evidence>
<keyword evidence="5" id="KW-1185">Reference proteome</keyword>
<evidence type="ECO:0000259" key="3">
    <source>
        <dbReference type="Pfam" id="PF25455"/>
    </source>
</evidence>
<dbReference type="InterPro" id="IPR057460">
    <property type="entry name" value="CAF17_C"/>
</dbReference>
<dbReference type="Proteomes" id="UP000654482">
    <property type="component" value="Unassembled WGS sequence"/>
</dbReference>
<feature type="domain" description="GCVT N-terminal" evidence="2">
    <location>
        <begin position="30"/>
        <end position="255"/>
    </location>
</feature>
<dbReference type="InterPro" id="IPR027266">
    <property type="entry name" value="TrmE/GcvT-like"/>
</dbReference>
<name>A0A8J7DUV8_9CYAN</name>
<dbReference type="Pfam" id="PF25455">
    <property type="entry name" value="Beta-barrel_CAF17_C"/>
    <property type="match status" value="1"/>
</dbReference>
<evidence type="ECO:0000313" key="5">
    <source>
        <dbReference type="Proteomes" id="UP000654482"/>
    </source>
</evidence>
<dbReference type="AlphaFoldDB" id="A0A8J7DUV8"/>
<evidence type="ECO:0000259" key="2">
    <source>
        <dbReference type="Pfam" id="PF01571"/>
    </source>
</evidence>
<organism evidence="4 5">
    <name type="scientific">Lusitaniella coriacea LEGE 07157</name>
    <dbReference type="NCBI Taxonomy" id="945747"/>
    <lineage>
        <taxon>Bacteria</taxon>
        <taxon>Bacillati</taxon>
        <taxon>Cyanobacteriota</taxon>
        <taxon>Cyanophyceae</taxon>
        <taxon>Spirulinales</taxon>
        <taxon>Lusitaniellaceae</taxon>
        <taxon>Lusitaniella</taxon>
    </lineage>
</organism>
<dbReference type="NCBIfam" id="TIGR03317">
    <property type="entry name" value="ygfZ_signature"/>
    <property type="match status" value="1"/>
</dbReference>
<keyword evidence="1" id="KW-0809">Transit peptide</keyword>
<dbReference type="InterPro" id="IPR028896">
    <property type="entry name" value="GcvT/YgfZ/DmdA"/>
</dbReference>
<dbReference type="PANTHER" id="PTHR43757:SF14">
    <property type="entry name" value="GLYCINE CLEAVAGE T-PROTEIN FAMILY"/>
    <property type="match status" value="1"/>
</dbReference>
<dbReference type="InterPro" id="IPR006222">
    <property type="entry name" value="GCVT_N"/>
</dbReference>
<evidence type="ECO:0000256" key="1">
    <source>
        <dbReference type="ARBA" id="ARBA00022946"/>
    </source>
</evidence>